<name>A0A1G1X3C7_9BACT</name>
<comment type="cofactor">
    <cofactor evidence="1">
        <name>Mg(2+)</name>
        <dbReference type="ChEBI" id="CHEBI:18420"/>
    </cofactor>
</comment>
<organism evidence="5 6">
    <name type="scientific">Candidatus Andersenbacteria bacterium RIFCSPHIGHO2_12_FULL_45_11</name>
    <dbReference type="NCBI Taxonomy" id="1797281"/>
    <lineage>
        <taxon>Bacteria</taxon>
        <taxon>Candidatus Anderseniibacteriota</taxon>
    </lineage>
</organism>
<dbReference type="EMBL" id="MHHR01000013">
    <property type="protein sequence ID" value="OGY34515.1"/>
    <property type="molecule type" value="Genomic_DNA"/>
</dbReference>
<reference evidence="5 6" key="1">
    <citation type="journal article" date="2016" name="Nat. Commun.">
        <title>Thousands of microbial genomes shed light on interconnected biogeochemical processes in an aquifer system.</title>
        <authorList>
            <person name="Anantharaman K."/>
            <person name="Brown C.T."/>
            <person name="Hug L.A."/>
            <person name="Sharon I."/>
            <person name="Castelle C.J."/>
            <person name="Probst A.J."/>
            <person name="Thomas B.C."/>
            <person name="Singh A."/>
            <person name="Wilkins M.J."/>
            <person name="Karaoz U."/>
            <person name="Brodie E.L."/>
            <person name="Williams K.H."/>
            <person name="Hubbard S.S."/>
            <person name="Banfield J.F."/>
        </authorList>
    </citation>
    <scope>NUCLEOTIDE SEQUENCE [LARGE SCALE GENOMIC DNA]</scope>
</reference>
<accession>A0A1G1X3C7</accession>
<dbReference type="PANTHER" id="PTHR43046:SF14">
    <property type="entry name" value="MUTT_NUDIX FAMILY PROTEIN"/>
    <property type="match status" value="1"/>
</dbReference>
<dbReference type="InterPro" id="IPR020084">
    <property type="entry name" value="NUDIX_hydrolase_CS"/>
</dbReference>
<comment type="similarity">
    <text evidence="3">Belongs to the Nudix hydrolase family.</text>
</comment>
<dbReference type="PRINTS" id="PR00502">
    <property type="entry name" value="NUDIXFAMILY"/>
</dbReference>
<dbReference type="SUPFAM" id="SSF55811">
    <property type="entry name" value="Nudix"/>
    <property type="match status" value="1"/>
</dbReference>
<evidence type="ECO:0000256" key="1">
    <source>
        <dbReference type="ARBA" id="ARBA00001946"/>
    </source>
</evidence>
<dbReference type="PANTHER" id="PTHR43046">
    <property type="entry name" value="GDP-MANNOSE MANNOSYL HYDROLASE"/>
    <property type="match status" value="1"/>
</dbReference>
<sequence length="141" mass="16087">MPVSPTTFYRTSIKALIFDEHKKILLAKDGGNNGKWDFPGGGMDWGETPHVCLAREIQEEMGIAATWIADHPSYFYSGQSDKGLWFAYAIYEARLEHLNFTLSDECVEVKFFSVEEAKNQNIFSNIAAFLELYRAERHEAV</sequence>
<evidence type="ECO:0000256" key="3">
    <source>
        <dbReference type="RuleBase" id="RU003476"/>
    </source>
</evidence>
<comment type="caution">
    <text evidence="5">The sequence shown here is derived from an EMBL/GenBank/DDBJ whole genome shotgun (WGS) entry which is preliminary data.</text>
</comment>
<dbReference type="Proteomes" id="UP000177528">
    <property type="component" value="Unassembled WGS sequence"/>
</dbReference>
<dbReference type="Pfam" id="PF00293">
    <property type="entry name" value="NUDIX"/>
    <property type="match status" value="1"/>
</dbReference>
<dbReference type="InterPro" id="IPR020476">
    <property type="entry name" value="Nudix_hydrolase"/>
</dbReference>
<dbReference type="GO" id="GO:0016787">
    <property type="term" value="F:hydrolase activity"/>
    <property type="evidence" value="ECO:0007669"/>
    <property type="project" value="UniProtKB-KW"/>
</dbReference>
<dbReference type="PROSITE" id="PS00893">
    <property type="entry name" value="NUDIX_BOX"/>
    <property type="match status" value="1"/>
</dbReference>
<gene>
    <name evidence="5" type="ORF">A3D99_03410</name>
</gene>
<protein>
    <recommendedName>
        <fullName evidence="4">Nudix hydrolase domain-containing protein</fullName>
    </recommendedName>
</protein>
<evidence type="ECO:0000313" key="5">
    <source>
        <dbReference type="EMBL" id="OGY34515.1"/>
    </source>
</evidence>
<keyword evidence="2 3" id="KW-0378">Hydrolase</keyword>
<dbReference type="PROSITE" id="PS51462">
    <property type="entry name" value="NUDIX"/>
    <property type="match status" value="1"/>
</dbReference>
<evidence type="ECO:0000259" key="4">
    <source>
        <dbReference type="PROSITE" id="PS51462"/>
    </source>
</evidence>
<dbReference type="InterPro" id="IPR015797">
    <property type="entry name" value="NUDIX_hydrolase-like_dom_sf"/>
</dbReference>
<dbReference type="Gene3D" id="3.90.79.10">
    <property type="entry name" value="Nucleoside Triphosphate Pyrophosphohydrolase"/>
    <property type="match status" value="1"/>
</dbReference>
<feature type="domain" description="Nudix hydrolase" evidence="4">
    <location>
        <begin position="8"/>
        <end position="134"/>
    </location>
</feature>
<evidence type="ECO:0000313" key="6">
    <source>
        <dbReference type="Proteomes" id="UP000177528"/>
    </source>
</evidence>
<evidence type="ECO:0000256" key="2">
    <source>
        <dbReference type="ARBA" id="ARBA00022801"/>
    </source>
</evidence>
<dbReference type="InterPro" id="IPR000086">
    <property type="entry name" value="NUDIX_hydrolase_dom"/>
</dbReference>
<proteinExistence type="inferred from homology"/>
<dbReference type="AlphaFoldDB" id="A0A1G1X3C7"/>